<dbReference type="PANTHER" id="PTHR21198:SF7">
    <property type="entry name" value="ASPARTATE-GLUTAMATE RACEMASE FAMILY"/>
    <property type="match status" value="1"/>
</dbReference>
<protein>
    <recommendedName>
        <fullName evidence="4">Aspartate racemase</fullName>
    </recommendedName>
</protein>
<dbReference type="InterPro" id="IPR015942">
    <property type="entry name" value="Asp/Glu/hydantoin_racemase"/>
</dbReference>
<evidence type="ECO:0000256" key="2">
    <source>
        <dbReference type="ARBA" id="ARBA00023235"/>
    </source>
</evidence>
<accession>A0A381VIM4</accession>
<comment type="similarity">
    <text evidence="1">Belongs to the aspartate/glutamate racemases family.</text>
</comment>
<evidence type="ECO:0000313" key="3">
    <source>
        <dbReference type="EMBL" id="SVA39638.1"/>
    </source>
</evidence>
<dbReference type="InterPro" id="IPR001920">
    <property type="entry name" value="Asp/Glu_race"/>
</dbReference>
<dbReference type="PANTHER" id="PTHR21198">
    <property type="entry name" value="GLUTAMATE RACEMASE"/>
    <property type="match status" value="1"/>
</dbReference>
<dbReference type="Gene3D" id="3.40.50.1860">
    <property type="match status" value="2"/>
</dbReference>
<dbReference type="Pfam" id="PF01177">
    <property type="entry name" value="Asp_Glu_race"/>
    <property type="match status" value="1"/>
</dbReference>
<proteinExistence type="inferred from homology"/>
<sequence length="254" mass="27614">MNSGEKTMIGVVGGMGPYAGLDLVQKIFDHTRAKTDQGHIPVSMISIPHSIGDRTKFLLDNSLTNPAIAIADVIHKLRGQGATVIGMPCNTAHAGPIFDEIQNRIPPDIFFVHMIQEVVRHIKNQYSSIQNVGILATTGTMKAKVYHDELIENKLNPVTISQDEQDTIVEPAIYDKGFGIKAYSNPVKLEARGKLETAVKLLFNEGAEVVILGCTEIPLALPESNYNGIPLIDSTAILARALILNSNPDLLKNN</sequence>
<dbReference type="EMBL" id="UINC01008820">
    <property type="protein sequence ID" value="SVA39638.1"/>
    <property type="molecule type" value="Genomic_DNA"/>
</dbReference>
<reference evidence="3" key="1">
    <citation type="submission" date="2018-05" db="EMBL/GenBank/DDBJ databases">
        <authorList>
            <person name="Lanie J.A."/>
            <person name="Ng W.-L."/>
            <person name="Kazmierczak K.M."/>
            <person name="Andrzejewski T.M."/>
            <person name="Davidsen T.M."/>
            <person name="Wayne K.J."/>
            <person name="Tettelin H."/>
            <person name="Glass J.I."/>
            <person name="Rusch D."/>
            <person name="Podicherti R."/>
            <person name="Tsui H.-C.T."/>
            <person name="Winkler M.E."/>
        </authorList>
    </citation>
    <scope>NUCLEOTIDE SEQUENCE</scope>
</reference>
<organism evidence="3">
    <name type="scientific">marine metagenome</name>
    <dbReference type="NCBI Taxonomy" id="408172"/>
    <lineage>
        <taxon>unclassified sequences</taxon>
        <taxon>metagenomes</taxon>
        <taxon>ecological metagenomes</taxon>
    </lineage>
</organism>
<dbReference type="GO" id="GO:0047661">
    <property type="term" value="F:amino-acid racemase activity"/>
    <property type="evidence" value="ECO:0007669"/>
    <property type="project" value="InterPro"/>
</dbReference>
<keyword evidence="2" id="KW-0413">Isomerase</keyword>
<dbReference type="SUPFAM" id="SSF53681">
    <property type="entry name" value="Aspartate/glutamate racemase"/>
    <property type="match status" value="2"/>
</dbReference>
<evidence type="ECO:0008006" key="4">
    <source>
        <dbReference type="Google" id="ProtNLM"/>
    </source>
</evidence>
<dbReference type="NCBIfam" id="TIGR00035">
    <property type="entry name" value="asp_race"/>
    <property type="match status" value="1"/>
</dbReference>
<dbReference type="AlphaFoldDB" id="A0A381VIM4"/>
<gene>
    <name evidence="3" type="ORF">METZ01_LOCUS92492</name>
</gene>
<evidence type="ECO:0000256" key="1">
    <source>
        <dbReference type="ARBA" id="ARBA00007847"/>
    </source>
</evidence>
<dbReference type="InterPro" id="IPR004380">
    <property type="entry name" value="Asp_race"/>
</dbReference>
<name>A0A381VIM4_9ZZZZ</name>